<gene>
    <name evidence="1" type="ORF">JCM19314_1805</name>
</gene>
<dbReference type="Proteomes" id="UP000029226">
    <property type="component" value="Unassembled WGS sequence"/>
</dbReference>
<dbReference type="AlphaFoldDB" id="A0A090QEV0"/>
<proteinExistence type="predicted"/>
<accession>A0A090QEV0</accession>
<evidence type="ECO:0000313" key="1">
    <source>
        <dbReference type="EMBL" id="GAL00768.1"/>
    </source>
</evidence>
<sequence>MTWKQLTQYPHLKSSIFVAPTPQKTISFRDGFLFKAYSLYIDLK</sequence>
<reference evidence="1 2" key="1">
    <citation type="journal article" date="2014" name="Genome Announc.">
        <title>Draft Genome Sequences of Marine Flavobacterium Nonlabens Strains NR17, NR24, NR27, NR32, NR33, and Ara13.</title>
        <authorList>
            <person name="Nakanishi M."/>
            <person name="Meirelles P."/>
            <person name="Suzuki R."/>
            <person name="Takatani N."/>
            <person name="Mino S."/>
            <person name="Suda W."/>
            <person name="Oshima K."/>
            <person name="Hattori M."/>
            <person name="Ohkuma M."/>
            <person name="Hosokawa M."/>
            <person name="Miyashita K."/>
            <person name="Thompson F.L."/>
            <person name="Niwa A."/>
            <person name="Sawabe T."/>
            <person name="Sawabe T."/>
        </authorList>
    </citation>
    <scope>NUCLEOTIDE SEQUENCE [LARGE SCALE GENOMIC DNA]</scope>
    <source>
        <strain evidence="2">JCM19314</strain>
    </source>
</reference>
<organism evidence="1 2">
    <name type="scientific">Nonlabens ulvanivorans</name>
    <name type="common">Persicivirga ulvanivorans</name>
    <dbReference type="NCBI Taxonomy" id="906888"/>
    <lineage>
        <taxon>Bacteria</taxon>
        <taxon>Pseudomonadati</taxon>
        <taxon>Bacteroidota</taxon>
        <taxon>Flavobacteriia</taxon>
        <taxon>Flavobacteriales</taxon>
        <taxon>Flavobacteriaceae</taxon>
        <taxon>Nonlabens</taxon>
    </lineage>
</organism>
<dbReference type="EMBL" id="BBMM01000006">
    <property type="protein sequence ID" value="GAL00768.1"/>
    <property type="molecule type" value="Genomic_DNA"/>
</dbReference>
<protein>
    <submittedName>
        <fullName evidence="1">Uncharacterized protein</fullName>
    </submittedName>
</protein>
<comment type="caution">
    <text evidence="1">The sequence shown here is derived from an EMBL/GenBank/DDBJ whole genome shotgun (WGS) entry which is preliminary data.</text>
</comment>
<evidence type="ECO:0000313" key="2">
    <source>
        <dbReference type="Proteomes" id="UP000029226"/>
    </source>
</evidence>
<name>A0A090QEV0_NONUL</name>